<sequence length="304" mass="35174">MSVLRFSGHDTFHCREQWLLKGLNLIEKKDESLSFEGGISNFKVNSAIPELGVGKNMVRSIAHWIRAFKIFDDQSNEIGELSKILFQDLALDPYLENEGSLWLMQYYLCSTEYASIFKLIFSDYFSDKASLEFSESQVKSFLHREIERNNQRSVTDNTLNSDFKVFIKTYVAPKKNIKTVEDDFNTPLLALNLVFSTGRRNEKNEPIFRINRTVQKSLTPEIFGYCLLAEFQGNSAIDYDKIRTSVASYLCLSNEGLERIIDNLGESYPEFIYKDDAGVRQIQVKNTSEKFKINLLKKHYELHS</sequence>
<feature type="domain" description="DUF4007" evidence="1">
    <location>
        <begin position="6"/>
        <end position="300"/>
    </location>
</feature>
<dbReference type="RefSeq" id="WP_179670565.1">
    <property type="nucleotide sequence ID" value="NZ_OCMF01000006.1"/>
</dbReference>
<dbReference type="Pfam" id="PF13182">
    <property type="entry name" value="DUF4007"/>
    <property type="match status" value="1"/>
</dbReference>
<gene>
    <name evidence="2" type="ORF">SAMN06296241_3149</name>
</gene>
<accession>A0A285X8B0</accession>
<reference evidence="3" key="1">
    <citation type="submission" date="2017-09" db="EMBL/GenBank/DDBJ databases">
        <authorList>
            <person name="Varghese N."/>
            <person name="Submissions S."/>
        </authorList>
    </citation>
    <scope>NUCLEOTIDE SEQUENCE [LARGE SCALE GENOMIC DNA]</scope>
    <source>
        <strain evidence="3">CGMCC 1.12641</strain>
    </source>
</reference>
<dbReference type="AlphaFoldDB" id="A0A285X8B0"/>
<keyword evidence="3" id="KW-1185">Reference proteome</keyword>
<evidence type="ECO:0000313" key="3">
    <source>
        <dbReference type="Proteomes" id="UP000219193"/>
    </source>
</evidence>
<protein>
    <recommendedName>
        <fullName evidence="1">DUF4007 domain-containing protein</fullName>
    </recommendedName>
</protein>
<dbReference type="Proteomes" id="UP000219193">
    <property type="component" value="Unassembled WGS sequence"/>
</dbReference>
<proteinExistence type="predicted"/>
<evidence type="ECO:0000259" key="1">
    <source>
        <dbReference type="Pfam" id="PF13182"/>
    </source>
</evidence>
<organism evidence="2 3">
    <name type="scientific">Salinimicrobium sediminis</name>
    <dbReference type="NCBI Taxonomy" id="1343891"/>
    <lineage>
        <taxon>Bacteria</taxon>
        <taxon>Pseudomonadati</taxon>
        <taxon>Bacteroidota</taxon>
        <taxon>Flavobacteriia</taxon>
        <taxon>Flavobacteriales</taxon>
        <taxon>Flavobacteriaceae</taxon>
        <taxon>Salinimicrobium</taxon>
    </lineage>
</organism>
<dbReference type="InterPro" id="IPR025248">
    <property type="entry name" value="DUF4007"/>
</dbReference>
<evidence type="ECO:0000313" key="2">
    <source>
        <dbReference type="EMBL" id="SOC81570.1"/>
    </source>
</evidence>
<name>A0A285X8B0_9FLAO</name>
<dbReference type="EMBL" id="OCMF01000006">
    <property type="protein sequence ID" value="SOC81570.1"/>
    <property type="molecule type" value="Genomic_DNA"/>
</dbReference>